<dbReference type="AlphaFoldDB" id="B3R0H2"/>
<evidence type="ECO:0000313" key="4">
    <source>
        <dbReference type="Proteomes" id="UP000002020"/>
    </source>
</evidence>
<dbReference type="EMBL" id="CU469464">
    <property type="protein sequence ID" value="CAP18336.1"/>
    <property type="molecule type" value="Genomic_DNA"/>
</dbReference>
<dbReference type="HOGENOM" id="CLU_2434469_0_0_14"/>
<name>B3R0H2_PHYMT</name>
<keyword evidence="2" id="KW-1133">Transmembrane helix</keyword>
<accession>B3R0H2</accession>
<keyword evidence="1" id="KW-0175">Coiled coil</keyword>
<feature type="coiled-coil region" evidence="1">
    <location>
        <begin position="53"/>
        <end position="87"/>
    </location>
</feature>
<organism evidence="4">
    <name type="scientific">Phytoplasma mali (strain AT)</name>
    <dbReference type="NCBI Taxonomy" id="482235"/>
    <lineage>
        <taxon>Bacteria</taxon>
        <taxon>Bacillati</taxon>
        <taxon>Mycoplasmatota</taxon>
        <taxon>Mollicutes</taxon>
        <taxon>Acholeplasmatales</taxon>
        <taxon>Acholeplasmataceae</taxon>
        <taxon>Candidatus Phytoplasma</taxon>
        <taxon>16SrX (Apple proliferation group)</taxon>
    </lineage>
</organism>
<evidence type="ECO:0000313" key="3">
    <source>
        <dbReference type="EMBL" id="CAP18336.1"/>
    </source>
</evidence>
<dbReference type="Proteomes" id="UP000002020">
    <property type="component" value="Chromosome"/>
</dbReference>
<sequence length="90" mass="10878">MYKINMINNENFYNCKLSDVQLTLIIIISIFTVGFGWFVFYPLFKTAAFYRDINSQIQIQEQILQEINDLQNQIKKIEENIYFLERKDKI</sequence>
<evidence type="ECO:0000256" key="1">
    <source>
        <dbReference type="SAM" id="Coils"/>
    </source>
</evidence>
<reference evidence="3 4" key="1">
    <citation type="journal article" date="2008" name="BMC Genomics">
        <title>The linear chromosome of the plant-pathogenic mycoplasma 'Candidatus Phytoplasma mali'.</title>
        <authorList>
            <person name="Kube M."/>
            <person name="Schneider B."/>
            <person name="Kuhl H."/>
            <person name="Dandekar T."/>
            <person name="Heitmann K."/>
            <person name="Migdoll A.M."/>
            <person name="Reinhardt R."/>
            <person name="Seemueller E."/>
        </authorList>
    </citation>
    <scope>NUCLEOTIDE SEQUENCE [LARGE SCALE GENOMIC DNA]</scope>
    <source>
        <strain evidence="3 4">AT</strain>
    </source>
</reference>
<evidence type="ECO:0000256" key="2">
    <source>
        <dbReference type="SAM" id="Phobius"/>
    </source>
</evidence>
<keyword evidence="4" id="KW-1185">Reference proteome</keyword>
<keyword evidence="2" id="KW-0472">Membrane</keyword>
<keyword evidence="2" id="KW-0812">Transmembrane</keyword>
<dbReference type="KEGG" id="pml:ATP_00149"/>
<proteinExistence type="predicted"/>
<feature type="transmembrane region" description="Helical" evidence="2">
    <location>
        <begin position="20"/>
        <end position="44"/>
    </location>
</feature>
<gene>
    <name evidence="3" type="ordered locus">ATP_00149</name>
</gene>
<protein>
    <submittedName>
        <fullName evidence="3">Uncharacterized protein</fullName>
    </submittedName>
</protein>